<feature type="transmembrane region" description="Helical" evidence="1">
    <location>
        <begin position="26"/>
        <end position="44"/>
    </location>
</feature>
<keyword evidence="3" id="KW-1185">Reference proteome</keyword>
<dbReference type="Gene3D" id="2.60.40.1120">
    <property type="entry name" value="Carboxypeptidase-like, regulatory domain"/>
    <property type="match status" value="1"/>
</dbReference>
<dbReference type="RefSeq" id="WP_376921036.1">
    <property type="nucleotide sequence ID" value="NZ_JBHRSW010000039.1"/>
</dbReference>
<name>A0ABV7FRD8_9ALTE</name>
<reference evidence="3" key="1">
    <citation type="journal article" date="2019" name="Int. J. Syst. Evol. Microbiol.">
        <title>The Global Catalogue of Microorganisms (GCM) 10K type strain sequencing project: providing services to taxonomists for standard genome sequencing and annotation.</title>
        <authorList>
            <consortium name="The Broad Institute Genomics Platform"/>
            <consortium name="The Broad Institute Genome Sequencing Center for Infectious Disease"/>
            <person name="Wu L."/>
            <person name="Ma J."/>
        </authorList>
    </citation>
    <scope>NUCLEOTIDE SEQUENCE [LARGE SCALE GENOMIC DNA]</scope>
    <source>
        <strain evidence="3">KCTC 52473</strain>
    </source>
</reference>
<comment type="caution">
    <text evidence="2">The sequence shown here is derived from an EMBL/GenBank/DDBJ whole genome shotgun (WGS) entry which is preliminary data.</text>
</comment>
<keyword evidence="1" id="KW-0812">Transmembrane</keyword>
<evidence type="ECO:0008006" key="4">
    <source>
        <dbReference type="Google" id="ProtNLM"/>
    </source>
</evidence>
<keyword evidence="1" id="KW-0472">Membrane</keyword>
<proteinExistence type="predicted"/>
<keyword evidence="1" id="KW-1133">Transmembrane helix</keyword>
<evidence type="ECO:0000313" key="3">
    <source>
        <dbReference type="Proteomes" id="UP001595478"/>
    </source>
</evidence>
<sequence length="478" mass="53955">MDNKKLSADQQIAARQRALQTKLKRGVWGGLALIAVMLLAYVIWQHLTDKNIEFVEVEEVSESQQKSVSTEEWREQVMQKLAAFDAELSTEIDQAGFADWAGTRLSETLGIKNQALSSFAASDFLQALKLAEQFEKEIRALLEEWQNDYQESIANAWRYLDEGKIQQAQLSYNQAKNIAPADPDGETLDIKLSSFAEVKELQQSLQIAEVENNYAKQRDFLRQILALDPSLSSENEKLQKVEEILKKRRLSEVLQQADKAISNKQISRADKLLQEARRIDSKALGITSLDTKLSALKREQDLLSRITALEKLAETQDWSAVAKRAQANLNVHPNTRVFEETLAKATYILEHQQKIKALTANTDRLEDEGIREIAINRLKEALPFSIYSAPLANEIGKLSAALEQYQSEVEVNIQSDGQSYILVLGVGHVGKVEQKNIRLTPGTYTFEAKREGFKTERISVQVKRNATNIVRIANTSEI</sequence>
<evidence type="ECO:0000313" key="2">
    <source>
        <dbReference type="EMBL" id="MFC3122909.1"/>
    </source>
</evidence>
<organism evidence="2 3">
    <name type="scientific">Agaribacter flavus</name>
    <dbReference type="NCBI Taxonomy" id="1902781"/>
    <lineage>
        <taxon>Bacteria</taxon>
        <taxon>Pseudomonadati</taxon>
        <taxon>Pseudomonadota</taxon>
        <taxon>Gammaproteobacteria</taxon>
        <taxon>Alteromonadales</taxon>
        <taxon>Alteromonadaceae</taxon>
        <taxon>Agaribacter</taxon>
    </lineage>
</organism>
<dbReference type="Proteomes" id="UP001595478">
    <property type="component" value="Unassembled WGS sequence"/>
</dbReference>
<evidence type="ECO:0000256" key="1">
    <source>
        <dbReference type="SAM" id="Phobius"/>
    </source>
</evidence>
<dbReference type="EMBL" id="JBHRSW010000039">
    <property type="protein sequence ID" value="MFC3122909.1"/>
    <property type="molecule type" value="Genomic_DNA"/>
</dbReference>
<accession>A0ABV7FRD8</accession>
<gene>
    <name evidence="2" type="ORF">ACFOHL_14890</name>
</gene>
<protein>
    <recommendedName>
        <fullName evidence="4">PEGA domain-containing protein</fullName>
    </recommendedName>
</protein>